<evidence type="ECO:0000256" key="1">
    <source>
        <dbReference type="ARBA" id="ARBA00001933"/>
    </source>
</evidence>
<protein>
    <submittedName>
        <fullName evidence="3">Putative NifS/IcsS protein-like protein</fullName>
    </submittedName>
</protein>
<dbReference type="Proteomes" id="UP000003684">
    <property type="component" value="Unassembled WGS sequence"/>
</dbReference>
<comment type="cofactor">
    <cofactor evidence="1">
        <name>pyridoxal 5'-phosphate</name>
        <dbReference type="ChEBI" id="CHEBI:597326"/>
    </cofactor>
</comment>
<evidence type="ECO:0000313" key="4">
    <source>
        <dbReference type="Proteomes" id="UP000003684"/>
    </source>
</evidence>
<dbReference type="InterPro" id="IPR015424">
    <property type="entry name" value="PyrdxlP-dep_Trfase"/>
</dbReference>
<dbReference type="PANTHER" id="PTHR11601">
    <property type="entry name" value="CYSTEINE DESULFURYLASE FAMILY MEMBER"/>
    <property type="match status" value="1"/>
</dbReference>
<name>D1YHV8_LACGS</name>
<comment type="caution">
    <text evidence="3">The sequence shown here is derived from an EMBL/GenBank/DDBJ whole genome shotgun (WGS) entry which is preliminary data.</text>
</comment>
<dbReference type="InterPro" id="IPR000192">
    <property type="entry name" value="Aminotrans_V_dom"/>
</dbReference>
<accession>D1YHV8</accession>
<dbReference type="PANTHER" id="PTHR11601:SF50">
    <property type="entry name" value="CYSTEINE DESULFURASE ISCS 2-RELATED"/>
    <property type="match status" value="1"/>
</dbReference>
<dbReference type="Pfam" id="PF00266">
    <property type="entry name" value="Aminotran_5"/>
    <property type="match status" value="1"/>
</dbReference>
<evidence type="ECO:0000259" key="2">
    <source>
        <dbReference type="Pfam" id="PF00266"/>
    </source>
</evidence>
<dbReference type="SUPFAM" id="SSF53383">
    <property type="entry name" value="PLP-dependent transferases"/>
    <property type="match status" value="1"/>
</dbReference>
<dbReference type="EMBL" id="ADFT01000011">
    <property type="protein sequence ID" value="EFB63191.1"/>
    <property type="molecule type" value="Genomic_DNA"/>
</dbReference>
<reference evidence="3 4" key="1">
    <citation type="submission" date="2009-12" db="EMBL/GenBank/DDBJ databases">
        <title>Genome Sequence of Lactobacillus gasseri 224-1.</title>
        <authorList>
            <person name="Durkin A.S."/>
            <person name="Madupu R."/>
            <person name="Torralba M."/>
            <person name="Methe B."/>
            <person name="Sutton G."/>
            <person name="Strausberg R.L."/>
            <person name="Nelson K.E."/>
        </authorList>
    </citation>
    <scope>NUCLEOTIDE SEQUENCE [LARGE SCALE GENOMIC DNA]</scope>
    <source>
        <strain evidence="3 4">224-1</strain>
    </source>
</reference>
<gene>
    <name evidence="3" type="ORF">HMPREF9209_0670</name>
</gene>
<organism evidence="3 4">
    <name type="scientific">Lactobacillus gasseri 224-1</name>
    <dbReference type="NCBI Taxonomy" id="679196"/>
    <lineage>
        <taxon>Bacteria</taxon>
        <taxon>Bacillati</taxon>
        <taxon>Bacillota</taxon>
        <taxon>Bacilli</taxon>
        <taxon>Lactobacillales</taxon>
        <taxon>Lactobacillaceae</taxon>
        <taxon>Lactobacillus</taxon>
    </lineage>
</organism>
<dbReference type="Gene3D" id="1.10.260.50">
    <property type="match status" value="1"/>
</dbReference>
<feature type="domain" description="Aminotransferase class V" evidence="2">
    <location>
        <begin position="2"/>
        <end position="64"/>
    </location>
</feature>
<proteinExistence type="predicted"/>
<evidence type="ECO:0000313" key="3">
    <source>
        <dbReference type="EMBL" id="EFB63191.1"/>
    </source>
</evidence>
<dbReference type="Gene3D" id="3.90.1150.10">
    <property type="entry name" value="Aspartate Aminotransferase, domain 1"/>
    <property type="match status" value="1"/>
</dbReference>
<sequence length="81" mass="9194">MIYFDNSATTAVYPAVLETYDKVTKDIWGNPSSLHKMGDRSHQLLEASRKQIASLLNVKPHEIFLLQVEVNQIIGPLKEQL</sequence>
<dbReference type="AlphaFoldDB" id="D1YHV8"/>
<dbReference type="InterPro" id="IPR015422">
    <property type="entry name" value="PyrdxlP-dep_Trfase_small"/>
</dbReference>